<evidence type="ECO:0000313" key="1">
    <source>
        <dbReference type="EMBL" id="NML32386.1"/>
    </source>
</evidence>
<reference evidence="1 2" key="1">
    <citation type="submission" date="2020-04" db="EMBL/GenBank/DDBJ databases">
        <title>Paraburkholderia sp. G-4-1-8 isolated from soil.</title>
        <authorList>
            <person name="Dahal R.H."/>
        </authorList>
    </citation>
    <scope>NUCLEOTIDE SEQUENCE [LARGE SCALE GENOMIC DNA]</scope>
    <source>
        <strain evidence="1 2">G-4-1-8</strain>
    </source>
</reference>
<name>A0A7X9X6H9_9BURK</name>
<accession>A0A7X9X6H9</accession>
<protein>
    <submittedName>
        <fullName evidence="1">Replication initiation protein</fullName>
    </submittedName>
</protein>
<proteinExistence type="predicted"/>
<comment type="caution">
    <text evidence="1">The sequence shown here is derived from an EMBL/GenBank/DDBJ whole genome shotgun (WGS) entry which is preliminary data.</text>
</comment>
<sequence length="145" mass="16020">MSINTRLNTVAPDLVEFGKGLSANKRRAIARVVAEWACRETSAMTILDDGRVTLLLEDGHTATQQDRERLAGDVDDLDEKYFTIVEQHDGLDDAGEALQWFRKARAAASLLYSLDADAVQGFCEALYEAQAATNDLDALKSLCRR</sequence>
<dbReference type="AlphaFoldDB" id="A0A7X9X6H9"/>
<evidence type="ECO:0000313" key="2">
    <source>
        <dbReference type="Proteomes" id="UP000583127"/>
    </source>
</evidence>
<organism evidence="1 2">
    <name type="scientific">Paraburkholderia antibiotica</name>
    <dbReference type="NCBI Taxonomy" id="2728839"/>
    <lineage>
        <taxon>Bacteria</taxon>
        <taxon>Pseudomonadati</taxon>
        <taxon>Pseudomonadota</taxon>
        <taxon>Betaproteobacteria</taxon>
        <taxon>Burkholderiales</taxon>
        <taxon>Burkholderiaceae</taxon>
        <taxon>Paraburkholderia</taxon>
    </lineage>
</organism>
<gene>
    <name evidence="1" type="ORF">HHL14_16275</name>
</gene>
<dbReference type="EMBL" id="JABBFZ010000009">
    <property type="protein sequence ID" value="NML32386.1"/>
    <property type="molecule type" value="Genomic_DNA"/>
</dbReference>
<dbReference type="Proteomes" id="UP000583127">
    <property type="component" value="Unassembled WGS sequence"/>
</dbReference>
<keyword evidence="2" id="KW-1185">Reference proteome</keyword>
<dbReference type="RefSeq" id="WP_206002363.1">
    <property type="nucleotide sequence ID" value="NZ_JABBFZ010000009.1"/>
</dbReference>